<dbReference type="EMBL" id="BOMB01000006">
    <property type="protein sequence ID" value="GID10202.1"/>
    <property type="molecule type" value="Genomic_DNA"/>
</dbReference>
<reference evidence="1" key="1">
    <citation type="submission" date="2021-01" db="EMBL/GenBank/DDBJ databases">
        <title>Whole genome shotgun sequence of Actinocatenispora rupis NBRC 107355.</title>
        <authorList>
            <person name="Komaki H."/>
            <person name="Tamura T."/>
        </authorList>
    </citation>
    <scope>NUCLEOTIDE SEQUENCE</scope>
    <source>
        <strain evidence="1">NBRC 107355</strain>
    </source>
</reference>
<gene>
    <name evidence="1" type="ORF">Aru02nite_10910</name>
</gene>
<accession>A0A8J3J1D2</accession>
<sequence>MHRTTITILRDVPDSLPLDLDTLWAQIHELEQTGRPRDFRTSLALRDRLRELIARSGYQPPGYDPRSAHTIGQLAYLTTAHGLVACRTLRLADPRDGRARLIVQITGPRGSYQRGELYEADTEQVIPRPHLTRHHGGSRIHQGWRWTP</sequence>
<name>A0A8J3J1D2_9ACTN</name>
<comment type="caution">
    <text evidence="1">The sequence shown here is derived from an EMBL/GenBank/DDBJ whole genome shotgun (WGS) entry which is preliminary data.</text>
</comment>
<dbReference type="RefSeq" id="WP_203655403.1">
    <property type="nucleotide sequence ID" value="NZ_BAAAZM010000002.1"/>
</dbReference>
<keyword evidence="2" id="KW-1185">Reference proteome</keyword>
<protein>
    <submittedName>
        <fullName evidence="1">Uncharacterized protein</fullName>
    </submittedName>
</protein>
<evidence type="ECO:0000313" key="2">
    <source>
        <dbReference type="Proteomes" id="UP000612808"/>
    </source>
</evidence>
<dbReference type="Proteomes" id="UP000612808">
    <property type="component" value="Unassembled WGS sequence"/>
</dbReference>
<organism evidence="1 2">
    <name type="scientific">Actinocatenispora rupis</name>
    <dbReference type="NCBI Taxonomy" id="519421"/>
    <lineage>
        <taxon>Bacteria</taxon>
        <taxon>Bacillati</taxon>
        <taxon>Actinomycetota</taxon>
        <taxon>Actinomycetes</taxon>
        <taxon>Micromonosporales</taxon>
        <taxon>Micromonosporaceae</taxon>
        <taxon>Actinocatenispora</taxon>
    </lineage>
</organism>
<proteinExistence type="predicted"/>
<evidence type="ECO:0000313" key="1">
    <source>
        <dbReference type="EMBL" id="GID10202.1"/>
    </source>
</evidence>
<dbReference type="AlphaFoldDB" id="A0A8J3J1D2"/>